<dbReference type="InterPro" id="IPR002401">
    <property type="entry name" value="Cyt_P450_E_grp-I"/>
</dbReference>
<evidence type="ECO:0000256" key="7">
    <source>
        <dbReference type="SAM" id="MobiDB-lite"/>
    </source>
</evidence>
<evidence type="ECO:0000256" key="4">
    <source>
        <dbReference type="ARBA" id="ARBA00022989"/>
    </source>
</evidence>
<gene>
    <name evidence="9" type="ORF">HID58_076698</name>
</gene>
<dbReference type="InterPro" id="IPR001128">
    <property type="entry name" value="Cyt_P450"/>
</dbReference>
<evidence type="ECO:0000256" key="1">
    <source>
        <dbReference type="ARBA" id="ARBA00004167"/>
    </source>
</evidence>
<name>A0ABQ7YNB2_BRANA</name>
<dbReference type="PANTHER" id="PTHR47956">
    <property type="entry name" value="CYTOCHROME P450 71B11-RELATED"/>
    <property type="match status" value="1"/>
</dbReference>
<feature type="region of interest" description="Disordered" evidence="7">
    <location>
        <begin position="1197"/>
        <end position="1219"/>
    </location>
</feature>
<dbReference type="Pfam" id="PF00067">
    <property type="entry name" value="p450"/>
    <property type="match status" value="4"/>
</dbReference>
<dbReference type="PANTHER" id="PTHR47956:SF119">
    <property type="entry name" value="CYTOCHROME P450 71B16-RELATED"/>
    <property type="match status" value="1"/>
</dbReference>
<comment type="similarity">
    <text evidence="2">Belongs to the cytochrome P450 family.</text>
</comment>
<dbReference type="InterPro" id="IPR036396">
    <property type="entry name" value="Cyt_P450_sf"/>
</dbReference>
<evidence type="ECO:0000256" key="6">
    <source>
        <dbReference type="ARBA" id="ARBA00023136"/>
    </source>
</evidence>
<dbReference type="PROSITE" id="PS00086">
    <property type="entry name" value="CYTOCHROME_P450"/>
    <property type="match status" value="2"/>
</dbReference>
<keyword evidence="6 8" id="KW-0472">Membrane</keyword>
<sequence length="1219" mass="139568">STVACVLRSSGVTVKSSRRVDCEVRSSINKKIMAISLLCFCLVTLVTLILIVKKIKHSKWNLPPNPPKFPVIGNLHQIGELPHRSLERLARKYGPVMLLHFGFVPVVVVSSREAAEEVLRTHDLDCCSRPKLVGTRLLSRDFKDIAFTPYDEEWKERRKLAVRELFCLKKVQSFRYIREEECSFMVKKLSESAVSRTPVDLSKALFWLTASILFRIALGQNFYESKFIDKEKIEELHKRLNDVFLKLDDLFQRVIDDHKSPGRSKEHEDIIDAMLDVLHKQDESDSLTFTVDHIRGVVSNIFLAGIDTGAINMIWAMTELARNPKLMKKVQGEIRESLGNNKMTITEEDIDKVPYLKMILVNAGAIGRDPKLWTNPDEFNPERFIDKPVDYRGQHFEFLPFGSGRRICPGMPMGMAIVELGLLNLLYFFDWSLPDGMTIDDIDMEEAGTLTIVKKVPLKLVPVRERRELAVRELFCLKKVHSFRHIREEECNFLVKKLSESAADGSPVDLSKALFWLTASILFRVAFGQNFHESKFIDKEKIKELVFEAETALGSFTCSDFFPVAGLGWLVDWLSGQHKRRNDVFFKLDDLFQHHQDIIDSMLDMIHKQGQNGSLNLTVDHIRGVLLNIFLEGIDTGAITMIWAMTELARNPKLMKKTQILVNAGAIGRDPKLWTNPEEFNPERFINSPVDYRGQYFELLPFGSGRRICPGMPMGMATVELGLLNLLYFFDWSLPDGITHEDIDTEEAGTLTFLFFEQPAGTLTIVKKVPLKLVPIRKIKRSKWNLPPSPPEFPIIGSLHQVGELPHRSLQRLAERAGHVMLVHLGFIPVTVISSKEAAEEVLKTHDLDCCSRPKLVGTKLISRGFKDIGFTPYSEEWKERRKFLVRELFCFKKVQSFGYIREEECNLLVQKLSESAVDQSPVDLSKTLFWLTASIVFRVAFGQSFHEGQLIDKEKVVELIFEAETAQASLTCSDFFPIAGLGWLVDWLSGQHKRLHDVFFKLDALLQRVMDDHMHPGRSKGDITDLMLDVMHKQGKDDALKLTLDHIKKRLIFIFKLNLDTGALTMIWAMTELARNPKVMKKLQVHIRKVPYLNLVIKETFRLHPAVPLLLPRETMAHIKVQGYDIPPKRRILINAWAIARDPKLWTNPEEFIPERFIDSHVDYRGQHFELLPFGSGRRICPDGMTQRDIDVEEGAYSYNRQESASQAGPSSRSLKKF</sequence>
<dbReference type="InterPro" id="IPR017972">
    <property type="entry name" value="Cyt_P450_CS"/>
</dbReference>
<feature type="non-terminal residue" evidence="9">
    <location>
        <position position="1"/>
    </location>
</feature>
<evidence type="ECO:0000256" key="8">
    <source>
        <dbReference type="SAM" id="Phobius"/>
    </source>
</evidence>
<dbReference type="Gene3D" id="1.10.630.10">
    <property type="entry name" value="Cytochrome P450"/>
    <property type="match status" value="5"/>
</dbReference>
<keyword evidence="3 8" id="KW-0812">Transmembrane</keyword>
<keyword evidence="4 8" id="KW-1133">Transmembrane helix</keyword>
<dbReference type="InterPro" id="IPR050193">
    <property type="entry name" value="Cytochrome_P450_71"/>
</dbReference>
<evidence type="ECO:0000256" key="2">
    <source>
        <dbReference type="ARBA" id="ARBA00010617"/>
    </source>
</evidence>
<dbReference type="CDD" id="cd11072">
    <property type="entry name" value="CYP71-like"/>
    <property type="match status" value="2"/>
</dbReference>
<evidence type="ECO:0000256" key="5">
    <source>
        <dbReference type="ARBA" id="ARBA00023002"/>
    </source>
</evidence>
<evidence type="ECO:0008006" key="11">
    <source>
        <dbReference type="Google" id="ProtNLM"/>
    </source>
</evidence>
<proteinExistence type="inferred from homology"/>
<keyword evidence="10" id="KW-1185">Reference proteome</keyword>
<dbReference type="SUPFAM" id="SSF48264">
    <property type="entry name" value="Cytochrome P450"/>
    <property type="match status" value="3"/>
</dbReference>
<keyword evidence="5" id="KW-0560">Oxidoreductase</keyword>
<dbReference type="PRINTS" id="PR00385">
    <property type="entry name" value="P450"/>
</dbReference>
<evidence type="ECO:0000313" key="9">
    <source>
        <dbReference type="EMBL" id="KAH0869676.1"/>
    </source>
</evidence>
<dbReference type="PRINTS" id="PR00463">
    <property type="entry name" value="EP450I"/>
</dbReference>
<feature type="transmembrane region" description="Helical" evidence="8">
    <location>
        <begin position="32"/>
        <end position="52"/>
    </location>
</feature>
<evidence type="ECO:0000256" key="3">
    <source>
        <dbReference type="ARBA" id="ARBA00022692"/>
    </source>
</evidence>
<reference evidence="9 10" key="1">
    <citation type="submission" date="2021-05" db="EMBL/GenBank/DDBJ databases">
        <title>Genome Assembly of Synthetic Allotetraploid Brassica napus Reveals Homoeologous Exchanges between Subgenomes.</title>
        <authorList>
            <person name="Davis J.T."/>
        </authorList>
    </citation>
    <scope>NUCLEOTIDE SEQUENCE [LARGE SCALE GENOMIC DNA]</scope>
    <source>
        <strain evidence="10">cv. Da-Ae</strain>
        <tissue evidence="9">Seedling</tissue>
    </source>
</reference>
<organism evidence="9 10">
    <name type="scientific">Brassica napus</name>
    <name type="common">Rape</name>
    <dbReference type="NCBI Taxonomy" id="3708"/>
    <lineage>
        <taxon>Eukaryota</taxon>
        <taxon>Viridiplantae</taxon>
        <taxon>Streptophyta</taxon>
        <taxon>Embryophyta</taxon>
        <taxon>Tracheophyta</taxon>
        <taxon>Spermatophyta</taxon>
        <taxon>Magnoliopsida</taxon>
        <taxon>eudicotyledons</taxon>
        <taxon>Gunneridae</taxon>
        <taxon>Pentapetalae</taxon>
        <taxon>rosids</taxon>
        <taxon>malvids</taxon>
        <taxon>Brassicales</taxon>
        <taxon>Brassicaceae</taxon>
        <taxon>Brassiceae</taxon>
        <taxon>Brassica</taxon>
    </lineage>
</organism>
<dbReference type="EMBL" id="JAGKQM010000017">
    <property type="protein sequence ID" value="KAH0869676.1"/>
    <property type="molecule type" value="Genomic_DNA"/>
</dbReference>
<comment type="caution">
    <text evidence="9">The sequence shown here is derived from an EMBL/GenBank/DDBJ whole genome shotgun (WGS) entry which is preliminary data.</text>
</comment>
<dbReference type="Proteomes" id="UP000824890">
    <property type="component" value="Unassembled WGS sequence"/>
</dbReference>
<accession>A0ABQ7YNB2</accession>
<comment type="subcellular location">
    <subcellularLocation>
        <location evidence="1">Membrane</location>
        <topology evidence="1">Single-pass membrane protein</topology>
    </subcellularLocation>
</comment>
<feature type="compositionally biased region" description="Polar residues" evidence="7">
    <location>
        <begin position="1200"/>
        <end position="1219"/>
    </location>
</feature>
<protein>
    <recommendedName>
        <fullName evidence="11">Cytochrome P450 monooxygenase</fullName>
    </recommendedName>
</protein>
<evidence type="ECO:0000313" key="10">
    <source>
        <dbReference type="Proteomes" id="UP000824890"/>
    </source>
</evidence>